<dbReference type="OrthoDB" id="9981546at2759"/>
<dbReference type="Proteomes" id="UP000308768">
    <property type="component" value="Unassembled WGS sequence"/>
</dbReference>
<organism evidence="1 2">
    <name type="scientific">Cryomyces minteri</name>
    <dbReference type="NCBI Taxonomy" id="331657"/>
    <lineage>
        <taxon>Eukaryota</taxon>
        <taxon>Fungi</taxon>
        <taxon>Dikarya</taxon>
        <taxon>Ascomycota</taxon>
        <taxon>Pezizomycotina</taxon>
        <taxon>Dothideomycetes</taxon>
        <taxon>Dothideomycetes incertae sedis</taxon>
        <taxon>Cryomyces</taxon>
    </lineage>
</organism>
<evidence type="ECO:0000313" key="2">
    <source>
        <dbReference type="Proteomes" id="UP000308768"/>
    </source>
</evidence>
<feature type="non-terminal residue" evidence="1">
    <location>
        <position position="1"/>
    </location>
</feature>
<gene>
    <name evidence="1" type="ORF">B0A49_10607</name>
</gene>
<accession>A0A4U0W995</accession>
<keyword evidence="2" id="KW-1185">Reference proteome</keyword>
<name>A0A4U0W995_9PEZI</name>
<dbReference type="AlphaFoldDB" id="A0A4U0W995"/>
<reference evidence="1 2" key="1">
    <citation type="submission" date="2017-03" db="EMBL/GenBank/DDBJ databases">
        <title>Genomes of endolithic fungi from Antarctica.</title>
        <authorList>
            <person name="Coleine C."/>
            <person name="Masonjones S."/>
            <person name="Stajich J.E."/>
        </authorList>
    </citation>
    <scope>NUCLEOTIDE SEQUENCE [LARGE SCALE GENOMIC DNA]</scope>
    <source>
        <strain evidence="1 2">CCFEE 5187</strain>
    </source>
</reference>
<dbReference type="STRING" id="331657.A0A4U0W995"/>
<proteinExistence type="predicted"/>
<sequence length="78" mass="9130">IKFRVKERRWRRDNPILFQSDDEVAVSYSIEYEELLIRTTHLLLKVEKSLLQEHNHSGKAVVFGSFLEDHNNASSTST</sequence>
<protein>
    <submittedName>
        <fullName evidence="1">Uncharacterized protein</fullName>
    </submittedName>
</protein>
<comment type="caution">
    <text evidence="1">The sequence shown here is derived from an EMBL/GenBank/DDBJ whole genome shotgun (WGS) entry which is preliminary data.</text>
</comment>
<evidence type="ECO:0000313" key="1">
    <source>
        <dbReference type="EMBL" id="TKA57845.1"/>
    </source>
</evidence>
<dbReference type="EMBL" id="NAJN01002101">
    <property type="protein sequence ID" value="TKA57845.1"/>
    <property type="molecule type" value="Genomic_DNA"/>
</dbReference>